<organism evidence="2">
    <name type="scientific">Pelagomonas calceolata</name>
    <dbReference type="NCBI Taxonomy" id="35677"/>
    <lineage>
        <taxon>Eukaryota</taxon>
        <taxon>Sar</taxon>
        <taxon>Stramenopiles</taxon>
        <taxon>Ochrophyta</taxon>
        <taxon>Pelagophyceae</taxon>
        <taxon>Pelagomonadales</taxon>
        <taxon>Pelagomonadaceae</taxon>
        <taxon>Pelagomonas</taxon>
    </lineage>
</organism>
<keyword evidence="1" id="KW-0732">Signal</keyword>
<sequence>MRRSSIVALAAALLPTLINGQGASSMHPIDFDGDGDIDIVKSSPIGIIWLENHGVRAGAPEKKHASPARFQSGGCLGAAAWRPARILTGLRTGRQGMGDAHY</sequence>
<proteinExistence type="predicted"/>
<protein>
    <recommendedName>
        <fullName evidence="3">VCBS repeat-containing protein</fullName>
    </recommendedName>
</protein>
<reference evidence="2" key="1">
    <citation type="submission" date="2021-01" db="EMBL/GenBank/DDBJ databases">
        <authorList>
            <person name="Corre E."/>
            <person name="Pelletier E."/>
            <person name="Niang G."/>
            <person name="Scheremetjew M."/>
            <person name="Finn R."/>
            <person name="Kale V."/>
            <person name="Holt S."/>
            <person name="Cochrane G."/>
            <person name="Meng A."/>
            <person name="Brown T."/>
            <person name="Cohen L."/>
        </authorList>
    </citation>
    <scope>NUCLEOTIDE SEQUENCE</scope>
    <source>
        <strain evidence="2">CCMP1756</strain>
    </source>
</reference>
<gene>
    <name evidence="2" type="ORF">PCAL00307_LOCUS2270</name>
</gene>
<dbReference type="SUPFAM" id="SSF69318">
    <property type="entry name" value="Integrin alpha N-terminal domain"/>
    <property type="match status" value="1"/>
</dbReference>
<feature type="signal peptide" evidence="1">
    <location>
        <begin position="1"/>
        <end position="20"/>
    </location>
</feature>
<dbReference type="AlphaFoldDB" id="A0A7S3ZLL3"/>
<dbReference type="InterPro" id="IPR028994">
    <property type="entry name" value="Integrin_alpha_N"/>
</dbReference>
<feature type="chain" id="PRO_5030758205" description="VCBS repeat-containing protein" evidence="1">
    <location>
        <begin position="21"/>
        <end position="102"/>
    </location>
</feature>
<accession>A0A7S3ZLL3</accession>
<evidence type="ECO:0000313" key="2">
    <source>
        <dbReference type="EMBL" id="CAE0686836.1"/>
    </source>
</evidence>
<evidence type="ECO:0008006" key="3">
    <source>
        <dbReference type="Google" id="ProtNLM"/>
    </source>
</evidence>
<evidence type="ECO:0000256" key="1">
    <source>
        <dbReference type="SAM" id="SignalP"/>
    </source>
</evidence>
<name>A0A7S3ZLL3_9STRA</name>
<dbReference type="EMBL" id="HBIW01002704">
    <property type="protein sequence ID" value="CAE0686836.1"/>
    <property type="molecule type" value="Transcribed_RNA"/>
</dbReference>